<proteinExistence type="predicted"/>
<name>A0ABW2TRZ9_9PSEU</name>
<comment type="caution">
    <text evidence="8">The sequence shown here is derived from an EMBL/GenBank/DDBJ whole genome shotgun (WGS) entry which is preliminary data.</text>
</comment>
<dbReference type="EMBL" id="JBHTEY010000004">
    <property type="protein sequence ID" value="MFC7615677.1"/>
    <property type="molecule type" value="Genomic_DNA"/>
</dbReference>
<evidence type="ECO:0000313" key="8">
    <source>
        <dbReference type="EMBL" id="MFC7615677.1"/>
    </source>
</evidence>
<gene>
    <name evidence="8" type="ORF">ACFQV2_21440</name>
</gene>
<keyword evidence="2" id="KW-1003">Cell membrane</keyword>
<dbReference type="InterPro" id="IPR018076">
    <property type="entry name" value="T2SS_GspF_dom"/>
</dbReference>
<keyword evidence="9" id="KW-1185">Reference proteome</keyword>
<evidence type="ECO:0000256" key="2">
    <source>
        <dbReference type="ARBA" id="ARBA00022475"/>
    </source>
</evidence>
<protein>
    <submittedName>
        <fullName evidence="8">Type II secretion system F family protein</fullName>
    </submittedName>
</protein>
<accession>A0ABW2TRZ9</accession>
<sequence length="55" mass="6212">MENTARYYEGELDYKLRRLTALFEPVVIVVMGLVVGFVAIALVSAMYGIFNRVNV</sequence>
<dbReference type="Pfam" id="PF00482">
    <property type="entry name" value="T2SSF"/>
    <property type="match status" value="1"/>
</dbReference>
<evidence type="ECO:0000313" key="9">
    <source>
        <dbReference type="Proteomes" id="UP001596512"/>
    </source>
</evidence>
<keyword evidence="3 6" id="KW-0812">Transmembrane</keyword>
<evidence type="ECO:0000256" key="3">
    <source>
        <dbReference type="ARBA" id="ARBA00022692"/>
    </source>
</evidence>
<evidence type="ECO:0000256" key="1">
    <source>
        <dbReference type="ARBA" id="ARBA00004651"/>
    </source>
</evidence>
<feature type="transmembrane region" description="Helical" evidence="6">
    <location>
        <begin position="21"/>
        <end position="50"/>
    </location>
</feature>
<dbReference type="Proteomes" id="UP001596512">
    <property type="component" value="Unassembled WGS sequence"/>
</dbReference>
<evidence type="ECO:0000256" key="4">
    <source>
        <dbReference type="ARBA" id="ARBA00022989"/>
    </source>
</evidence>
<feature type="domain" description="Type II secretion system protein GspF" evidence="7">
    <location>
        <begin position="1"/>
        <end position="43"/>
    </location>
</feature>
<comment type="subcellular location">
    <subcellularLocation>
        <location evidence="1">Cell membrane</location>
        <topology evidence="1">Multi-pass membrane protein</topology>
    </subcellularLocation>
</comment>
<evidence type="ECO:0000256" key="6">
    <source>
        <dbReference type="SAM" id="Phobius"/>
    </source>
</evidence>
<organism evidence="8 9">
    <name type="scientific">Actinokineospora soli</name>
    <dbReference type="NCBI Taxonomy" id="1048753"/>
    <lineage>
        <taxon>Bacteria</taxon>
        <taxon>Bacillati</taxon>
        <taxon>Actinomycetota</taxon>
        <taxon>Actinomycetes</taxon>
        <taxon>Pseudonocardiales</taxon>
        <taxon>Pseudonocardiaceae</taxon>
        <taxon>Actinokineospora</taxon>
    </lineage>
</organism>
<keyword evidence="4 6" id="KW-1133">Transmembrane helix</keyword>
<evidence type="ECO:0000256" key="5">
    <source>
        <dbReference type="ARBA" id="ARBA00023136"/>
    </source>
</evidence>
<keyword evidence="5 6" id="KW-0472">Membrane</keyword>
<reference evidence="9" key="1">
    <citation type="journal article" date="2019" name="Int. J. Syst. Evol. Microbiol.">
        <title>The Global Catalogue of Microorganisms (GCM) 10K type strain sequencing project: providing services to taxonomists for standard genome sequencing and annotation.</title>
        <authorList>
            <consortium name="The Broad Institute Genomics Platform"/>
            <consortium name="The Broad Institute Genome Sequencing Center for Infectious Disease"/>
            <person name="Wu L."/>
            <person name="Ma J."/>
        </authorList>
    </citation>
    <scope>NUCLEOTIDE SEQUENCE [LARGE SCALE GENOMIC DNA]</scope>
    <source>
        <strain evidence="9">JCM 17695</strain>
    </source>
</reference>
<evidence type="ECO:0000259" key="7">
    <source>
        <dbReference type="Pfam" id="PF00482"/>
    </source>
</evidence>